<sequence length="57" mass="6840">MDIIKDYFLCDKCKGKNFIRIYNFSVQFRRVNFSDDLLYDEVTGEVFQCTHCKGDLF</sequence>
<dbReference type="EMBL" id="BARU01037543">
    <property type="protein sequence ID" value="GAH88716.1"/>
    <property type="molecule type" value="Genomic_DNA"/>
</dbReference>
<comment type="caution">
    <text evidence="1">The sequence shown here is derived from an EMBL/GenBank/DDBJ whole genome shotgun (WGS) entry which is preliminary data.</text>
</comment>
<reference evidence="1" key="1">
    <citation type="journal article" date="2014" name="Front. Microbiol.">
        <title>High frequency of phylogenetically diverse reductive dehalogenase-homologous genes in deep subseafloor sedimentary metagenomes.</title>
        <authorList>
            <person name="Kawai M."/>
            <person name="Futagami T."/>
            <person name="Toyoda A."/>
            <person name="Takaki Y."/>
            <person name="Nishi S."/>
            <person name="Hori S."/>
            <person name="Arai W."/>
            <person name="Tsubouchi T."/>
            <person name="Morono Y."/>
            <person name="Uchiyama I."/>
            <person name="Ito T."/>
            <person name="Fujiyama A."/>
            <person name="Inagaki F."/>
            <person name="Takami H."/>
        </authorList>
    </citation>
    <scope>NUCLEOTIDE SEQUENCE</scope>
    <source>
        <strain evidence="1">Expedition CK06-06</strain>
    </source>
</reference>
<feature type="non-terminal residue" evidence="1">
    <location>
        <position position="57"/>
    </location>
</feature>
<evidence type="ECO:0000313" key="1">
    <source>
        <dbReference type="EMBL" id="GAH88716.1"/>
    </source>
</evidence>
<accession>X1J1Y4</accession>
<organism evidence="1">
    <name type="scientific">marine sediment metagenome</name>
    <dbReference type="NCBI Taxonomy" id="412755"/>
    <lineage>
        <taxon>unclassified sequences</taxon>
        <taxon>metagenomes</taxon>
        <taxon>ecological metagenomes</taxon>
    </lineage>
</organism>
<name>X1J1Y4_9ZZZZ</name>
<proteinExistence type="predicted"/>
<protein>
    <submittedName>
        <fullName evidence="1">Uncharacterized protein</fullName>
    </submittedName>
</protein>
<dbReference type="AlphaFoldDB" id="X1J1Y4"/>
<gene>
    <name evidence="1" type="ORF">S03H2_58480</name>
</gene>